<sequence length="264" mass="30099">MTSSDSLRAAQIGPVYEQPLNERMRTFLRLDFLYQQALFHEEREDPWSTRAAMSALLEILAITARGDIRSEVLKDLERQMTVMHDYASRAGVDNSRLKAVLSNLTRLRTELNSVGALFMQRLRDSEFLNSIKHRSTIPGGTCEFDLPDYRHWLDQPFAARSKAFGDWMATIRPLCDAVTELLWLTREAARPRPEVATGGTFQIAFDRENPCQLLRLALPAGTQLFPEISGSHHRCSIRFLSWNDVNSRPVQATEDVQFQLAVCT</sequence>
<dbReference type="PANTHER" id="PTHR39455">
    <property type="entry name" value="CELL DIVISION PROTEIN ZAPD"/>
    <property type="match status" value="1"/>
</dbReference>
<evidence type="ECO:0000256" key="1">
    <source>
        <dbReference type="ARBA" id="ARBA00022490"/>
    </source>
</evidence>
<evidence type="ECO:0000256" key="4">
    <source>
        <dbReference type="ARBA" id="ARBA00023306"/>
    </source>
</evidence>
<gene>
    <name evidence="5 6" type="primary">zapD</name>
    <name evidence="6" type="ORF">GCM10011487_34130</name>
</gene>
<keyword evidence="1 5" id="KW-0963">Cytoplasm</keyword>
<comment type="subcellular location">
    <subcellularLocation>
        <location evidence="5">Cytoplasm</location>
    </subcellularLocation>
    <text evidence="5">Localizes to mid-cell in an FtsZ-dependent manner.</text>
</comment>
<keyword evidence="4 5" id="KW-0131">Cell cycle</keyword>
<dbReference type="GO" id="GO:0032153">
    <property type="term" value="C:cell division site"/>
    <property type="evidence" value="ECO:0007669"/>
    <property type="project" value="TreeGrafter"/>
</dbReference>
<dbReference type="GO" id="GO:0000917">
    <property type="term" value="P:division septum assembly"/>
    <property type="evidence" value="ECO:0007669"/>
    <property type="project" value="UniProtKB-KW"/>
</dbReference>
<name>A0A829YEP1_9GAMM</name>
<keyword evidence="2 5" id="KW-0132">Cell division</keyword>
<dbReference type="GO" id="GO:0043093">
    <property type="term" value="P:FtsZ-dependent cytokinesis"/>
    <property type="evidence" value="ECO:0007669"/>
    <property type="project" value="UniProtKB-UniRule"/>
</dbReference>
<dbReference type="InterPro" id="IPR036268">
    <property type="entry name" value="ZapD_sf"/>
</dbReference>
<dbReference type="HAMAP" id="MF_01092">
    <property type="entry name" value="ZapD"/>
    <property type="match status" value="1"/>
</dbReference>
<evidence type="ECO:0000256" key="2">
    <source>
        <dbReference type="ARBA" id="ARBA00022618"/>
    </source>
</evidence>
<comment type="subunit">
    <text evidence="5">Interacts with FtsZ.</text>
</comment>
<dbReference type="Gene3D" id="1.10.3900.10">
    <property type="entry name" value="YacF-like"/>
    <property type="match status" value="1"/>
</dbReference>
<protein>
    <recommendedName>
        <fullName evidence="5">Cell division protein ZapD</fullName>
    </recommendedName>
    <alternativeName>
        <fullName evidence="5">Z ring-associated protein D</fullName>
    </alternativeName>
</protein>
<dbReference type="AlphaFoldDB" id="A0A829YEP1"/>
<dbReference type="Gene3D" id="2.60.440.10">
    <property type="entry name" value="YacF-like domains"/>
    <property type="match status" value="1"/>
</dbReference>
<accession>A0A829YEP1</accession>
<organism evidence="6 7">
    <name type="scientific">Steroidobacter agaridevorans</name>
    <dbReference type="NCBI Taxonomy" id="2695856"/>
    <lineage>
        <taxon>Bacteria</taxon>
        <taxon>Pseudomonadati</taxon>
        <taxon>Pseudomonadota</taxon>
        <taxon>Gammaproteobacteria</taxon>
        <taxon>Steroidobacterales</taxon>
        <taxon>Steroidobacteraceae</taxon>
        <taxon>Steroidobacter</taxon>
    </lineage>
</organism>
<comment type="function">
    <text evidence="5">Cell division factor that enhances FtsZ-ring assembly. Directly interacts with FtsZ and promotes bundling of FtsZ protofilaments, with a reduction in FtsZ GTPase activity.</text>
</comment>
<comment type="caution">
    <text evidence="6">The sequence shown here is derived from an EMBL/GenBank/DDBJ whole genome shotgun (WGS) entry which is preliminary data.</text>
</comment>
<evidence type="ECO:0000256" key="5">
    <source>
        <dbReference type="HAMAP-Rule" id="MF_01092"/>
    </source>
</evidence>
<dbReference type="NCBIfam" id="NF003656">
    <property type="entry name" value="PRK05287.1-4"/>
    <property type="match status" value="1"/>
</dbReference>
<dbReference type="InterPro" id="IPR027462">
    <property type="entry name" value="ZapD_C"/>
</dbReference>
<comment type="similarity">
    <text evidence="5">Belongs to the ZapD family.</text>
</comment>
<dbReference type="Pfam" id="PF07072">
    <property type="entry name" value="ZapD"/>
    <property type="match status" value="1"/>
</dbReference>
<reference evidence="7" key="1">
    <citation type="submission" date="2020-01" db="EMBL/GenBank/DDBJ databases">
        <title>'Steroidobacter agaridevorans' sp. nov., agar-degrading bacteria isolated from rhizosphere soils.</title>
        <authorList>
            <person name="Ikenaga M."/>
            <person name="Kataoka M."/>
            <person name="Murouchi A."/>
            <person name="Katsuragi S."/>
            <person name="Sakai M."/>
        </authorList>
    </citation>
    <scope>NUCLEOTIDE SEQUENCE [LARGE SCALE GENOMIC DNA]</scope>
    <source>
        <strain evidence="7">YU21-B</strain>
    </source>
</reference>
<keyword evidence="3 5" id="KW-0717">Septation</keyword>
<evidence type="ECO:0000313" key="6">
    <source>
        <dbReference type="EMBL" id="GFE81413.1"/>
    </source>
</evidence>
<evidence type="ECO:0000313" key="7">
    <source>
        <dbReference type="Proteomes" id="UP000445000"/>
    </source>
</evidence>
<dbReference type="EMBL" id="BLJN01000003">
    <property type="protein sequence ID" value="GFE81413.1"/>
    <property type="molecule type" value="Genomic_DNA"/>
</dbReference>
<dbReference type="Proteomes" id="UP000445000">
    <property type="component" value="Unassembled WGS sequence"/>
</dbReference>
<dbReference type="InterPro" id="IPR009777">
    <property type="entry name" value="ZapD"/>
</dbReference>
<dbReference type="SUPFAM" id="SSF160950">
    <property type="entry name" value="YacF-like"/>
    <property type="match status" value="1"/>
</dbReference>
<proteinExistence type="inferred from homology"/>
<keyword evidence="7" id="KW-1185">Reference proteome</keyword>
<dbReference type="PANTHER" id="PTHR39455:SF1">
    <property type="entry name" value="CELL DIVISION PROTEIN ZAPD"/>
    <property type="match status" value="1"/>
</dbReference>
<evidence type="ECO:0000256" key="3">
    <source>
        <dbReference type="ARBA" id="ARBA00023210"/>
    </source>
</evidence>
<dbReference type="GO" id="GO:0005737">
    <property type="term" value="C:cytoplasm"/>
    <property type="evidence" value="ECO:0007669"/>
    <property type="project" value="UniProtKB-SubCell"/>
</dbReference>